<feature type="transmembrane region" description="Helical" evidence="5">
    <location>
        <begin position="34"/>
        <end position="57"/>
    </location>
</feature>
<evidence type="ECO:0000256" key="4">
    <source>
        <dbReference type="ARBA" id="ARBA00023136"/>
    </source>
</evidence>
<protein>
    <recommendedName>
        <fullName evidence="6">RDD domain-containing protein</fullName>
    </recommendedName>
</protein>
<proteinExistence type="predicted"/>
<keyword evidence="2 5" id="KW-0812">Transmembrane</keyword>
<evidence type="ECO:0000313" key="7">
    <source>
        <dbReference type="EMBL" id="KGA17980.1"/>
    </source>
</evidence>
<dbReference type="GO" id="GO:0016020">
    <property type="term" value="C:membrane"/>
    <property type="evidence" value="ECO:0007669"/>
    <property type="project" value="UniProtKB-SubCell"/>
</dbReference>
<feature type="transmembrane region" description="Helical" evidence="5">
    <location>
        <begin position="63"/>
        <end position="83"/>
    </location>
</feature>
<comment type="subcellular location">
    <subcellularLocation>
        <location evidence="1">Membrane</location>
        <topology evidence="1">Multi-pass membrane protein</topology>
    </subcellularLocation>
</comment>
<keyword evidence="3 5" id="KW-1133">Transmembrane helix</keyword>
<comment type="caution">
    <text evidence="7">The sequence shown here is derived from an EMBL/GenBank/DDBJ whole genome shotgun (WGS) entry which is preliminary data.</text>
</comment>
<feature type="domain" description="RDD" evidence="6">
    <location>
        <begin position="28"/>
        <end position="148"/>
    </location>
</feature>
<evidence type="ECO:0000256" key="3">
    <source>
        <dbReference type="ARBA" id="ARBA00022989"/>
    </source>
</evidence>
<accession>A0A094Q1M6</accession>
<name>A0A094Q1M6_9ZZZZ</name>
<sequence length="154" mass="16883">MSESSFPDWNAPTPEVVSISDIAFEPKAGFWLRFVANICDGIMVSLISIPFSIISASTTGTTAALSQAAQFVVSFFALAYWVGMQGGSPLRRKLGVFILDEVDGSFIGQRRAAKRIMMSWVSGIVFLLGYLAMLRSPQSQTWHDRVANSVVVKR</sequence>
<dbReference type="Pfam" id="PF06271">
    <property type="entry name" value="RDD"/>
    <property type="match status" value="1"/>
</dbReference>
<keyword evidence="4 5" id="KW-0472">Membrane</keyword>
<dbReference type="InterPro" id="IPR010432">
    <property type="entry name" value="RDD"/>
</dbReference>
<evidence type="ECO:0000259" key="6">
    <source>
        <dbReference type="Pfam" id="PF06271"/>
    </source>
</evidence>
<dbReference type="EMBL" id="JNSL01000051">
    <property type="protein sequence ID" value="KGA17980.1"/>
    <property type="molecule type" value="Genomic_DNA"/>
</dbReference>
<evidence type="ECO:0000256" key="2">
    <source>
        <dbReference type="ARBA" id="ARBA00022692"/>
    </source>
</evidence>
<gene>
    <name evidence="7" type="ORF">GM51_9350</name>
</gene>
<dbReference type="AlphaFoldDB" id="A0A094Q1M6"/>
<evidence type="ECO:0000256" key="1">
    <source>
        <dbReference type="ARBA" id="ARBA00004141"/>
    </source>
</evidence>
<feature type="transmembrane region" description="Helical" evidence="5">
    <location>
        <begin position="116"/>
        <end position="134"/>
    </location>
</feature>
<reference evidence="7" key="1">
    <citation type="submission" date="2014-06" db="EMBL/GenBank/DDBJ databases">
        <title>Key roles for freshwater Actinobacteria revealed by deep metagenomic sequencing.</title>
        <authorList>
            <person name="Ghai R."/>
            <person name="Mizuno C.M."/>
            <person name="Picazo A."/>
            <person name="Camacho A."/>
            <person name="Rodriguez-Valera F."/>
        </authorList>
    </citation>
    <scope>NUCLEOTIDE SEQUENCE</scope>
</reference>
<organism evidence="7">
    <name type="scientific">freshwater metagenome</name>
    <dbReference type="NCBI Taxonomy" id="449393"/>
    <lineage>
        <taxon>unclassified sequences</taxon>
        <taxon>metagenomes</taxon>
        <taxon>ecological metagenomes</taxon>
    </lineage>
</organism>
<evidence type="ECO:0000256" key="5">
    <source>
        <dbReference type="SAM" id="Phobius"/>
    </source>
</evidence>